<dbReference type="STRING" id="146020.RMCB_3689"/>
<feature type="compositionally biased region" description="Acidic residues" evidence="1">
    <location>
        <begin position="1"/>
        <end position="18"/>
    </location>
</feature>
<evidence type="ECO:0000256" key="1">
    <source>
        <dbReference type="SAM" id="MobiDB-lite"/>
    </source>
</evidence>
<accession>A0A100W0W6</accession>
<protein>
    <submittedName>
        <fullName evidence="2">Uncharacterized protein</fullName>
    </submittedName>
</protein>
<evidence type="ECO:0000313" key="3">
    <source>
        <dbReference type="Proteomes" id="UP000069620"/>
    </source>
</evidence>
<dbReference type="AlphaFoldDB" id="A0A100W0W6"/>
<gene>
    <name evidence="2" type="ORF">RMCB_3689</name>
</gene>
<reference evidence="3" key="1">
    <citation type="journal article" date="2016" name="Genome Announc.">
        <title>Draft Genome Sequences of Five Rapidly Growing Mycobacterium Species, M. thermoresistibile, M. fortuitum subsp. acetamidolyticum, M. canariasense, M. brisbanense, and M. novocastrense.</title>
        <authorList>
            <person name="Katahira K."/>
            <person name="Ogura Y."/>
            <person name="Gotoh Y."/>
            <person name="Hayashi T."/>
        </authorList>
    </citation>
    <scope>NUCLEOTIDE SEQUENCE [LARGE SCALE GENOMIC DNA]</scope>
    <source>
        <strain evidence="3">JCM15654</strain>
    </source>
</reference>
<sequence length="98" mass="10733">MHDNGLDPDDDYDLDEDDTKLSEEDFNAHTLEIRRADGTPVVTLSALGSGQQWAVYMQPGGTVQNAYLGEPGSPSLWVDTNDADITRDDDGTYVITID</sequence>
<comment type="caution">
    <text evidence="2">The sequence shown here is derived from an EMBL/GenBank/DDBJ whole genome shotgun (WGS) entry which is preliminary data.</text>
</comment>
<organism evidence="2 3">
    <name type="scientific">Mycolicibacterium brisbanense</name>
    <dbReference type="NCBI Taxonomy" id="146020"/>
    <lineage>
        <taxon>Bacteria</taxon>
        <taxon>Bacillati</taxon>
        <taxon>Actinomycetota</taxon>
        <taxon>Actinomycetes</taxon>
        <taxon>Mycobacteriales</taxon>
        <taxon>Mycobacteriaceae</taxon>
        <taxon>Mycolicibacterium</taxon>
    </lineage>
</organism>
<keyword evidence="3" id="KW-1185">Reference proteome</keyword>
<evidence type="ECO:0000313" key="2">
    <source>
        <dbReference type="EMBL" id="GAS89593.1"/>
    </source>
</evidence>
<reference evidence="3" key="2">
    <citation type="submission" date="2016-02" db="EMBL/GenBank/DDBJ databases">
        <title>Draft genome sequence of five rapidly growing Mycobacterium species.</title>
        <authorList>
            <person name="Katahira K."/>
            <person name="Gotou Y."/>
            <person name="Iida K."/>
            <person name="Ogura Y."/>
            <person name="Hayashi T."/>
        </authorList>
    </citation>
    <scope>NUCLEOTIDE SEQUENCE [LARGE SCALE GENOMIC DNA]</scope>
    <source>
        <strain evidence="3">JCM15654</strain>
    </source>
</reference>
<dbReference type="RefSeq" id="WP_062829958.1">
    <property type="nucleotide sequence ID" value="NZ_BCSX01000034.1"/>
</dbReference>
<feature type="region of interest" description="Disordered" evidence="1">
    <location>
        <begin position="1"/>
        <end position="21"/>
    </location>
</feature>
<dbReference type="Proteomes" id="UP000069620">
    <property type="component" value="Unassembled WGS sequence"/>
</dbReference>
<name>A0A100W0W6_9MYCO</name>
<dbReference type="EMBL" id="BCSX01000034">
    <property type="protein sequence ID" value="GAS89593.1"/>
    <property type="molecule type" value="Genomic_DNA"/>
</dbReference>
<proteinExistence type="predicted"/>
<dbReference type="OrthoDB" id="4629167at2"/>